<evidence type="ECO:0000259" key="10">
    <source>
        <dbReference type="Pfam" id="PF08241"/>
    </source>
</evidence>
<dbReference type="RefSeq" id="WP_014427903.1">
    <property type="nucleotide sequence ID" value="NC_017075.1"/>
</dbReference>
<sequence length="964" mass="104658">MANSPSRTAAESASLRLDLARMLSPATLVDRLAYLNEAAGRRLDSNEVASAWLEVLKAVSAADNAAELNPLIADFLRIAPYHPKAEGLYSLWRGQGVQPLPADAVVFLILSCTRHLDKARRLRAQLGERGALAYVARGEPGTGEARWLDDGVVVVDAADSYEALPAKLLAALDAIVRRHGSVAVFKLDDDCQLDANFHPAVFSQLAAAADYAGVPVGAPTHDRCWHIGKTADAGITPYGKRFNGPWARGGAYLLGRRAVDLIHHEWALFPDEFGGEHYEDKMVGDFLRRAGVALTPLVTEELGVSVDMRDRLVDAGDEPAPMPMPMPMPAAPVRHDPAWRCTEDFLCSLPGPIAVVGNGHPARDFGAVIDRYPTVIRLNNYRTAGFEAAVGSRTTARCTSGWHDIEPRGELIEFSPFTEASAESAELSAYRARSGVAVLSAEIDVHALLPALPRPSTGLALVQLLSTLGQQVDLFGFDGFATGHYWRPGQPMATTHSHDELGVLLALPGVTLYGESYPYAQLYDFCHAEHEGYNYNEGLAIYQRMGTALRGERIIEFGAGNGQLSAHLERQGNQVTAVEVSSVAFARIPVASKIQGDCLTLPLLDAHFDRFVSMDVLEHLTENDIRIVLREAARLADSILVTVSTRPSGLLGPKGENLHLTVRPVEWWLAQFELFFDVKATRGHDIGQLVVEGRRHAGRPARPAAAPTAADGYELPAQYSARAMPEYYVDSAEGDHGVTWQPDVYPLAAELARSLGCKTIVDIGCGHARKLSLLHPEFEVVGVDFGPNIAHCRRQFRFGNWLESDLESGTLLPIPDHVLARSVVVCSDVIEHTRDPRPLLKTLRSLLEQAPAAVISTPDRVQTHGSGHMGPPPNRAHTREWELAEFQRLLEREGFTLATTTLTRSNDRDNRPATILAVVVNPRHPALADSRFGATRVAPPATAPQAAPGGSQAGARARVMAFAD</sequence>
<dbReference type="Pfam" id="PF13489">
    <property type="entry name" value="Methyltransf_23"/>
    <property type="match status" value="1"/>
</dbReference>
<keyword evidence="5" id="KW-0812">Transmembrane</keyword>
<dbReference type="InterPro" id="IPR001675">
    <property type="entry name" value="Glyco_trans_29"/>
</dbReference>
<dbReference type="InterPro" id="IPR029063">
    <property type="entry name" value="SAM-dependent_MTases_sf"/>
</dbReference>
<comment type="subcellular location">
    <subcellularLocation>
        <location evidence="2">Endomembrane system</location>
    </subcellularLocation>
    <subcellularLocation>
        <location evidence="1">Membrane</location>
        <topology evidence="1">Single-pass membrane protein</topology>
    </subcellularLocation>
</comment>
<dbReference type="GO" id="GO:0032259">
    <property type="term" value="P:methylation"/>
    <property type="evidence" value="ECO:0007669"/>
    <property type="project" value="UniProtKB-KW"/>
</dbReference>
<dbReference type="HOGENOM" id="CLU_306928_0_0_4"/>
<dbReference type="Pfam" id="PF00777">
    <property type="entry name" value="Glyco_transf_29"/>
    <property type="match status" value="1"/>
</dbReference>
<dbReference type="SUPFAM" id="SSF53335">
    <property type="entry name" value="S-adenosyl-L-methionine-dependent methyltransferases"/>
    <property type="match status" value="2"/>
</dbReference>
<dbReference type="GO" id="GO:0012505">
    <property type="term" value="C:endomembrane system"/>
    <property type="evidence" value="ECO:0007669"/>
    <property type="project" value="UniProtKB-SubCell"/>
</dbReference>
<dbReference type="PANTHER" id="PTHR43861">
    <property type="entry name" value="TRANS-ACONITATE 2-METHYLTRANSFERASE-RELATED"/>
    <property type="match status" value="1"/>
</dbReference>
<reference evidence="11 12" key="1">
    <citation type="journal article" date="2012" name="J. Bacteriol.">
        <title>Complete genome sequence of phototrophic betaproteobacterium Rubrivivax gelatinosus IL144.</title>
        <authorList>
            <person name="Nagashima S."/>
            <person name="Kamimura A."/>
            <person name="Shimizu T."/>
            <person name="Nakamura-isaki S."/>
            <person name="Aono E."/>
            <person name="Sakamoto K."/>
            <person name="Ichikawa N."/>
            <person name="Nakazawa H."/>
            <person name="Sekine M."/>
            <person name="Yamazaki S."/>
            <person name="Fujita N."/>
            <person name="Shimada K."/>
            <person name="Hanada S."/>
            <person name="Nagashima K.V.P."/>
        </authorList>
    </citation>
    <scope>NUCLEOTIDE SEQUENCE [LARGE SCALE GENOMIC DNA]</scope>
    <source>
        <strain evidence="12">NBRC 100245 / IL144</strain>
    </source>
</reference>
<evidence type="ECO:0000256" key="4">
    <source>
        <dbReference type="ARBA" id="ARBA00022679"/>
    </source>
</evidence>
<keyword evidence="6" id="KW-1133">Transmembrane helix</keyword>
<dbReference type="STRING" id="983917.RGE_16980"/>
<dbReference type="InterPro" id="IPR013216">
    <property type="entry name" value="Methyltransf_11"/>
</dbReference>
<dbReference type="Pfam" id="PF08241">
    <property type="entry name" value="Methyltransf_11"/>
    <property type="match status" value="1"/>
</dbReference>
<dbReference type="KEGG" id="rge:RGE_16980"/>
<dbReference type="eggNOG" id="COG2226">
    <property type="taxonomic scope" value="Bacteria"/>
</dbReference>
<evidence type="ECO:0000256" key="9">
    <source>
        <dbReference type="SAM" id="MobiDB-lite"/>
    </source>
</evidence>
<dbReference type="PATRIC" id="fig|983917.3.peg.1662"/>
<dbReference type="GO" id="GO:0008373">
    <property type="term" value="F:sialyltransferase activity"/>
    <property type="evidence" value="ECO:0007669"/>
    <property type="project" value="InterPro"/>
</dbReference>
<dbReference type="EMBL" id="AP012320">
    <property type="protein sequence ID" value="BAL95039.1"/>
    <property type="molecule type" value="Genomic_DNA"/>
</dbReference>
<keyword evidence="4 11" id="KW-0808">Transferase</keyword>
<evidence type="ECO:0000313" key="12">
    <source>
        <dbReference type="Proteomes" id="UP000007883"/>
    </source>
</evidence>
<evidence type="ECO:0000256" key="1">
    <source>
        <dbReference type="ARBA" id="ARBA00004167"/>
    </source>
</evidence>
<feature type="region of interest" description="Disordered" evidence="9">
    <location>
        <begin position="939"/>
        <end position="964"/>
    </location>
</feature>
<dbReference type="GO" id="GO:0008757">
    <property type="term" value="F:S-adenosylmethionine-dependent methyltransferase activity"/>
    <property type="evidence" value="ECO:0007669"/>
    <property type="project" value="InterPro"/>
</dbReference>
<evidence type="ECO:0000256" key="6">
    <source>
        <dbReference type="ARBA" id="ARBA00022989"/>
    </source>
</evidence>
<keyword evidence="7" id="KW-0472">Membrane</keyword>
<dbReference type="InterPro" id="IPR038578">
    <property type="entry name" value="GT29-like_sf"/>
</dbReference>
<name>I0HPV2_RUBGI</name>
<evidence type="ECO:0000256" key="5">
    <source>
        <dbReference type="ARBA" id="ARBA00022692"/>
    </source>
</evidence>
<dbReference type="CDD" id="cd02440">
    <property type="entry name" value="AdoMet_MTases"/>
    <property type="match status" value="2"/>
</dbReference>
<accession>I0HPV2</accession>
<evidence type="ECO:0000256" key="3">
    <source>
        <dbReference type="ARBA" id="ARBA00022676"/>
    </source>
</evidence>
<dbReference type="GO" id="GO:0016020">
    <property type="term" value="C:membrane"/>
    <property type="evidence" value="ECO:0007669"/>
    <property type="project" value="UniProtKB-SubCell"/>
</dbReference>
<keyword evidence="8" id="KW-0325">Glycoprotein</keyword>
<evidence type="ECO:0000256" key="8">
    <source>
        <dbReference type="ARBA" id="ARBA00023180"/>
    </source>
</evidence>
<dbReference type="eggNOG" id="COG2227">
    <property type="taxonomic scope" value="Bacteria"/>
</dbReference>
<evidence type="ECO:0000256" key="7">
    <source>
        <dbReference type="ARBA" id="ARBA00023136"/>
    </source>
</evidence>
<keyword evidence="12" id="KW-1185">Reference proteome</keyword>
<dbReference type="AlphaFoldDB" id="I0HPV2"/>
<protein>
    <submittedName>
        <fullName evidence="11">Putative methyltransferase</fullName>
    </submittedName>
</protein>
<evidence type="ECO:0000313" key="11">
    <source>
        <dbReference type="EMBL" id="BAL95039.1"/>
    </source>
</evidence>
<dbReference type="Proteomes" id="UP000007883">
    <property type="component" value="Chromosome"/>
</dbReference>
<proteinExistence type="predicted"/>
<gene>
    <name evidence="11" type="ordered locus">RGE_16980</name>
</gene>
<dbReference type="Gene3D" id="3.40.50.150">
    <property type="entry name" value="Vaccinia Virus protein VP39"/>
    <property type="match status" value="2"/>
</dbReference>
<keyword evidence="11" id="KW-0489">Methyltransferase</keyword>
<feature type="domain" description="Methyltransferase type 11" evidence="10">
    <location>
        <begin position="556"/>
        <end position="635"/>
    </location>
</feature>
<feature type="compositionally biased region" description="Low complexity" evidence="9">
    <location>
        <begin position="939"/>
        <end position="957"/>
    </location>
</feature>
<keyword evidence="3" id="KW-0328">Glycosyltransferase</keyword>
<evidence type="ECO:0000256" key="2">
    <source>
        <dbReference type="ARBA" id="ARBA00004308"/>
    </source>
</evidence>
<dbReference type="Gene3D" id="3.90.1480.20">
    <property type="entry name" value="Glycosyl transferase family 29"/>
    <property type="match status" value="1"/>
</dbReference>
<organism evidence="11 12">
    <name type="scientific">Rubrivivax gelatinosus (strain NBRC 100245 / IL144)</name>
    <dbReference type="NCBI Taxonomy" id="983917"/>
    <lineage>
        <taxon>Bacteria</taxon>
        <taxon>Pseudomonadati</taxon>
        <taxon>Pseudomonadota</taxon>
        <taxon>Betaproteobacteria</taxon>
        <taxon>Burkholderiales</taxon>
        <taxon>Sphaerotilaceae</taxon>
        <taxon>Rubrivivax</taxon>
    </lineage>
</organism>